<dbReference type="Proteomes" id="UP001500994">
    <property type="component" value="Unassembled WGS sequence"/>
</dbReference>
<sequence>MDTTRMNRQKKPGLRIFAISAALGSALLAGVPTAAAATTVQQAPQIAKPLPASLPQDGPGDGRREGGDPWAFLLPAGHHHGGDGDCRGLVVLLCA</sequence>
<evidence type="ECO:0000313" key="3">
    <source>
        <dbReference type="EMBL" id="GAA2658314.1"/>
    </source>
</evidence>
<dbReference type="RefSeq" id="WP_344575295.1">
    <property type="nucleotide sequence ID" value="NZ_BAAARK010000006.1"/>
</dbReference>
<dbReference type="EMBL" id="BAAARK010000006">
    <property type="protein sequence ID" value="GAA2658314.1"/>
    <property type="molecule type" value="Genomic_DNA"/>
</dbReference>
<gene>
    <name evidence="3" type="ORF">GCM10009864_26240</name>
</gene>
<proteinExistence type="predicted"/>
<protein>
    <submittedName>
        <fullName evidence="3">Uncharacterized protein</fullName>
    </submittedName>
</protein>
<organism evidence="3 4">
    <name type="scientific">Streptomyces lunalinharesii</name>
    <dbReference type="NCBI Taxonomy" id="333384"/>
    <lineage>
        <taxon>Bacteria</taxon>
        <taxon>Bacillati</taxon>
        <taxon>Actinomycetota</taxon>
        <taxon>Actinomycetes</taxon>
        <taxon>Kitasatosporales</taxon>
        <taxon>Streptomycetaceae</taxon>
        <taxon>Streptomyces</taxon>
    </lineage>
</organism>
<feature type="chain" id="PRO_5046772054" evidence="2">
    <location>
        <begin position="37"/>
        <end position="95"/>
    </location>
</feature>
<evidence type="ECO:0000313" key="4">
    <source>
        <dbReference type="Proteomes" id="UP001500994"/>
    </source>
</evidence>
<feature type="signal peptide" evidence="2">
    <location>
        <begin position="1"/>
        <end position="36"/>
    </location>
</feature>
<comment type="caution">
    <text evidence="3">The sequence shown here is derived from an EMBL/GenBank/DDBJ whole genome shotgun (WGS) entry which is preliminary data.</text>
</comment>
<feature type="region of interest" description="Disordered" evidence="1">
    <location>
        <begin position="40"/>
        <end position="69"/>
    </location>
</feature>
<name>A0ABN3RQR8_9ACTN</name>
<keyword evidence="4" id="KW-1185">Reference proteome</keyword>
<reference evidence="3 4" key="1">
    <citation type="journal article" date="2019" name="Int. J. Syst. Evol. Microbiol.">
        <title>The Global Catalogue of Microorganisms (GCM) 10K type strain sequencing project: providing services to taxonomists for standard genome sequencing and annotation.</title>
        <authorList>
            <consortium name="The Broad Institute Genomics Platform"/>
            <consortium name="The Broad Institute Genome Sequencing Center for Infectious Disease"/>
            <person name="Wu L."/>
            <person name="Ma J."/>
        </authorList>
    </citation>
    <scope>NUCLEOTIDE SEQUENCE [LARGE SCALE GENOMIC DNA]</scope>
    <source>
        <strain evidence="3 4">JCM 16374</strain>
    </source>
</reference>
<evidence type="ECO:0000256" key="2">
    <source>
        <dbReference type="SAM" id="SignalP"/>
    </source>
</evidence>
<evidence type="ECO:0000256" key="1">
    <source>
        <dbReference type="SAM" id="MobiDB-lite"/>
    </source>
</evidence>
<keyword evidence="2" id="KW-0732">Signal</keyword>
<accession>A0ABN3RQR8</accession>